<dbReference type="Gene3D" id="4.10.400.10">
    <property type="entry name" value="Low-density Lipoprotein Receptor"/>
    <property type="match status" value="5"/>
</dbReference>
<dbReference type="InterPro" id="IPR000033">
    <property type="entry name" value="LDLR_classB_rpt"/>
</dbReference>
<keyword evidence="3 14" id="KW-0812">Transmembrane</keyword>
<dbReference type="SUPFAM" id="SSF57424">
    <property type="entry name" value="LDL receptor-like module"/>
    <property type="match status" value="5"/>
</dbReference>
<dbReference type="PROSITE" id="PS01187">
    <property type="entry name" value="EGF_CA"/>
    <property type="match status" value="1"/>
</dbReference>
<evidence type="ECO:0000256" key="10">
    <source>
        <dbReference type="ARBA" id="ARBA00046288"/>
    </source>
</evidence>
<evidence type="ECO:0000256" key="12">
    <source>
        <dbReference type="PROSITE-ProRule" id="PRU00124"/>
    </source>
</evidence>
<dbReference type="Pfam" id="PF07645">
    <property type="entry name" value="EGF_CA"/>
    <property type="match status" value="1"/>
</dbReference>
<evidence type="ECO:0000256" key="9">
    <source>
        <dbReference type="ARBA" id="ARBA00023180"/>
    </source>
</evidence>
<dbReference type="GO" id="GO:0042562">
    <property type="term" value="F:hormone binding"/>
    <property type="evidence" value="ECO:0007669"/>
    <property type="project" value="TreeGrafter"/>
</dbReference>
<dbReference type="InterPro" id="IPR018097">
    <property type="entry name" value="EGF_Ca-bd_CS"/>
</dbReference>
<dbReference type="FunFam" id="4.10.400.10:FF:000015">
    <property type="entry name" value="Low-density lipoprotein receptor-related protein 1"/>
    <property type="match status" value="1"/>
</dbReference>
<dbReference type="InterPro" id="IPR051221">
    <property type="entry name" value="LDLR-related"/>
</dbReference>
<evidence type="ECO:0000313" key="16">
    <source>
        <dbReference type="EMBL" id="PNF35443.1"/>
    </source>
</evidence>
<feature type="disulfide bond" evidence="12">
    <location>
        <begin position="68"/>
        <end position="86"/>
    </location>
</feature>
<dbReference type="CDD" id="cd00054">
    <property type="entry name" value="EGF_CA"/>
    <property type="match status" value="2"/>
</dbReference>
<dbReference type="InterPro" id="IPR009030">
    <property type="entry name" value="Growth_fac_rcpt_cys_sf"/>
</dbReference>
<evidence type="ECO:0000256" key="3">
    <source>
        <dbReference type="ARBA" id="ARBA00022692"/>
    </source>
</evidence>
<feature type="disulfide bond" evidence="12">
    <location>
        <begin position="40"/>
        <end position="55"/>
    </location>
</feature>
<feature type="disulfide bond" evidence="12">
    <location>
        <begin position="147"/>
        <end position="159"/>
    </location>
</feature>
<dbReference type="PROSITE" id="PS51120">
    <property type="entry name" value="LDLRB"/>
    <property type="match status" value="4"/>
</dbReference>
<evidence type="ECO:0000313" key="17">
    <source>
        <dbReference type="Proteomes" id="UP000235965"/>
    </source>
</evidence>
<feature type="disulfide bond" evidence="12">
    <location>
        <begin position="166"/>
        <end position="181"/>
    </location>
</feature>
<keyword evidence="4" id="KW-0677">Repeat</keyword>
<dbReference type="GO" id="GO:0006898">
    <property type="term" value="P:receptor-mediated endocytosis"/>
    <property type="evidence" value="ECO:0007669"/>
    <property type="project" value="TreeGrafter"/>
</dbReference>
<feature type="repeat" description="LDL-receptor class B" evidence="13">
    <location>
        <begin position="396"/>
        <end position="438"/>
    </location>
</feature>
<evidence type="ECO:0000259" key="15">
    <source>
        <dbReference type="PROSITE" id="PS50026"/>
    </source>
</evidence>
<feature type="repeat" description="LDL-receptor class B" evidence="13">
    <location>
        <begin position="483"/>
        <end position="527"/>
    </location>
</feature>
<dbReference type="SMART" id="SM00181">
    <property type="entry name" value="EGF"/>
    <property type="match status" value="4"/>
</dbReference>
<dbReference type="PANTHER" id="PTHR22722:SF14">
    <property type="entry name" value="MEGALIN, ISOFORM A"/>
    <property type="match status" value="1"/>
</dbReference>
<evidence type="ECO:0000256" key="7">
    <source>
        <dbReference type="ARBA" id="ARBA00023157"/>
    </source>
</evidence>
<dbReference type="SMART" id="SM00135">
    <property type="entry name" value="LY"/>
    <property type="match status" value="5"/>
</dbReference>
<evidence type="ECO:0000256" key="11">
    <source>
        <dbReference type="PROSITE-ProRule" id="PRU00076"/>
    </source>
</evidence>
<dbReference type="Gene3D" id="2.10.25.10">
    <property type="entry name" value="Laminin"/>
    <property type="match status" value="3"/>
</dbReference>
<keyword evidence="6 14" id="KW-0472">Membrane</keyword>
<comment type="caution">
    <text evidence="16">The sequence shown here is derived from an EMBL/GenBank/DDBJ whole genome shotgun (WGS) entry which is preliminary data.</text>
</comment>
<dbReference type="PROSITE" id="PS01186">
    <property type="entry name" value="EGF_2"/>
    <property type="match status" value="1"/>
</dbReference>
<accession>A0A2J7R3N4</accession>
<dbReference type="AlphaFoldDB" id="A0A2J7R3N4"/>
<dbReference type="EMBL" id="NEVH01007818">
    <property type="protein sequence ID" value="PNF35443.1"/>
    <property type="molecule type" value="Genomic_DNA"/>
</dbReference>
<dbReference type="CDD" id="cd00112">
    <property type="entry name" value="LDLa"/>
    <property type="match status" value="5"/>
</dbReference>
<organism evidence="16 17">
    <name type="scientific">Cryptotermes secundus</name>
    <dbReference type="NCBI Taxonomy" id="105785"/>
    <lineage>
        <taxon>Eukaryota</taxon>
        <taxon>Metazoa</taxon>
        <taxon>Ecdysozoa</taxon>
        <taxon>Arthropoda</taxon>
        <taxon>Hexapoda</taxon>
        <taxon>Insecta</taxon>
        <taxon>Pterygota</taxon>
        <taxon>Neoptera</taxon>
        <taxon>Polyneoptera</taxon>
        <taxon>Dictyoptera</taxon>
        <taxon>Blattodea</taxon>
        <taxon>Blattoidea</taxon>
        <taxon>Termitoidae</taxon>
        <taxon>Kalotermitidae</taxon>
        <taxon>Cryptotermitinae</taxon>
        <taxon>Cryptotermes</taxon>
    </lineage>
</organism>
<evidence type="ECO:0000256" key="6">
    <source>
        <dbReference type="ARBA" id="ARBA00023136"/>
    </source>
</evidence>
<keyword evidence="9" id="KW-0325">Glycoprotein</keyword>
<dbReference type="FunFam" id="4.10.400.10:FF:000004">
    <property type="entry name" value="Low-density lipoprotein receptor-related protein 1"/>
    <property type="match status" value="1"/>
</dbReference>
<proteinExistence type="predicted"/>
<keyword evidence="1 11" id="KW-0245">EGF-like domain</keyword>
<dbReference type="SMART" id="SM00179">
    <property type="entry name" value="EGF_CA"/>
    <property type="match status" value="2"/>
</dbReference>
<dbReference type="InterPro" id="IPR023415">
    <property type="entry name" value="LDLR_class-A_CS"/>
</dbReference>
<evidence type="ECO:0000256" key="14">
    <source>
        <dbReference type="SAM" id="Phobius"/>
    </source>
</evidence>
<comment type="subcellular location">
    <subcellularLocation>
        <location evidence="10">Endomembrane system</location>
        <topology evidence="10">Single-pass type I membrane protein</topology>
    </subcellularLocation>
</comment>
<dbReference type="PROSITE" id="PS01209">
    <property type="entry name" value="LDLRA_1"/>
    <property type="match status" value="3"/>
</dbReference>
<dbReference type="PROSITE" id="PS50068">
    <property type="entry name" value="LDLRA_2"/>
    <property type="match status" value="5"/>
</dbReference>
<keyword evidence="7 12" id="KW-1015">Disulfide bond</keyword>
<dbReference type="Gene3D" id="2.120.10.30">
    <property type="entry name" value="TolB, C-terminal domain"/>
    <property type="match status" value="1"/>
</dbReference>
<evidence type="ECO:0000256" key="5">
    <source>
        <dbReference type="ARBA" id="ARBA00022989"/>
    </source>
</evidence>
<sequence length="753" mass="84281">MCDDNPDCSDESDEKACNETCRSDEFTCTNGKCIQKRWVCDRDDDCGDNSDEKDCPNTPCAPDSEFNCSENFCITSRWRCDGDLDCPDGSDEEGCSDRPMHPSHCLPREFECEDRITCIHQSWVCDGDRDCPGGSDESVARCHNVTCRPDQFQCKNMVCIPGHLHCSGQAECSDQSDEENCTAPVPKCDPKTQFECGGGICIPLSKVCDTKPDCPNWEDEPGDRCGKDECKDNNGGCSQHCVDTPGGYYCDCLPGYKLMDNRTCDDVDECETPGACSQICINEKGTFKCQCVEGYLRDPRDHTRCKAMEGHASLLFARRHDIRKISLDHHEMTAIVNDTKSATALDFVFRTGMIFWSDVSDQKVYKAPIDEGSERTVVIKDELTTSDGLAVDWIYNHIYWTDTGKNTIELANFEGGMRKVLIQDSLEEPRAIALNPIDGWMFWTDWGTEPKIERAGMDGSHRQTIVSYEVKWPNGLTLDLVKKRVYWVDAKLNVISSCNYDGSERRVVLYSPDALQHPFSITTFEDWVYWTDWDKQAVYKANKFNGRDITAITATHMLQNPMVIHVYHPYRQPDGENYCQAVNGHCSHLCLPAPQINFRSPKISCACPDGLRLLADGLMCGDEVKTTATSPSAAGSGVSSRNTNSHPMGITNVTQLIEPPMDVDEESGLVAGIVIAVGIVVLILAALIAFVVYRHYLHRNVTSMNFDNPVYRKTTEDQFSLEKNQYQPQRIYPATVGEEAQEPLTSPGTNDYV</sequence>
<comment type="caution">
    <text evidence="11">Lacks conserved residue(s) required for the propagation of feature annotation.</text>
</comment>
<feature type="repeat" description="LDL-receptor class B" evidence="13">
    <location>
        <begin position="352"/>
        <end position="395"/>
    </location>
</feature>
<dbReference type="GO" id="GO:0012505">
    <property type="term" value="C:endomembrane system"/>
    <property type="evidence" value="ECO:0007669"/>
    <property type="project" value="UniProtKB-SubCell"/>
</dbReference>
<evidence type="ECO:0000256" key="1">
    <source>
        <dbReference type="ARBA" id="ARBA00022536"/>
    </source>
</evidence>
<dbReference type="Pfam" id="PF14670">
    <property type="entry name" value="FXa_inhibition"/>
    <property type="match status" value="2"/>
</dbReference>
<dbReference type="SUPFAM" id="SSF57184">
    <property type="entry name" value="Growth factor receptor domain"/>
    <property type="match status" value="1"/>
</dbReference>
<dbReference type="InterPro" id="IPR001881">
    <property type="entry name" value="EGF-like_Ca-bd_dom"/>
</dbReference>
<keyword evidence="17" id="KW-1185">Reference proteome</keyword>
<feature type="disulfide bond" evidence="12">
    <location>
        <begin position="80"/>
        <end position="95"/>
    </location>
</feature>
<feature type="disulfide bond" evidence="12">
    <location>
        <begin position="154"/>
        <end position="172"/>
    </location>
</feature>
<dbReference type="GO" id="GO:0005509">
    <property type="term" value="F:calcium ion binding"/>
    <property type="evidence" value="ECO:0007669"/>
    <property type="project" value="InterPro"/>
</dbReference>
<protein>
    <recommendedName>
        <fullName evidence="15">EGF-like domain-containing protein</fullName>
    </recommendedName>
</protein>
<reference evidence="16 17" key="1">
    <citation type="submission" date="2017-12" db="EMBL/GenBank/DDBJ databases">
        <title>Hemimetabolous genomes reveal molecular basis of termite eusociality.</title>
        <authorList>
            <person name="Harrison M.C."/>
            <person name="Jongepier E."/>
            <person name="Robertson H.M."/>
            <person name="Arning N."/>
            <person name="Bitard-Feildel T."/>
            <person name="Chao H."/>
            <person name="Childers C.P."/>
            <person name="Dinh H."/>
            <person name="Doddapaneni H."/>
            <person name="Dugan S."/>
            <person name="Gowin J."/>
            <person name="Greiner C."/>
            <person name="Han Y."/>
            <person name="Hu H."/>
            <person name="Hughes D.S.T."/>
            <person name="Huylmans A.-K."/>
            <person name="Kemena C."/>
            <person name="Kremer L.P.M."/>
            <person name="Lee S.L."/>
            <person name="Lopez-Ezquerra A."/>
            <person name="Mallet L."/>
            <person name="Monroy-Kuhn J.M."/>
            <person name="Moser A."/>
            <person name="Murali S.C."/>
            <person name="Muzny D.M."/>
            <person name="Otani S."/>
            <person name="Piulachs M.-D."/>
            <person name="Poelchau M."/>
            <person name="Qu J."/>
            <person name="Schaub F."/>
            <person name="Wada-Katsumata A."/>
            <person name="Worley K.C."/>
            <person name="Xie Q."/>
            <person name="Ylla G."/>
            <person name="Poulsen M."/>
            <person name="Gibbs R.A."/>
            <person name="Schal C."/>
            <person name="Richards S."/>
            <person name="Belles X."/>
            <person name="Korb J."/>
            <person name="Bornberg-Bauer E."/>
        </authorList>
    </citation>
    <scope>NUCLEOTIDE SEQUENCE [LARGE SCALE GENOMIC DNA]</scope>
    <source>
        <tissue evidence="16">Whole body</tissue>
    </source>
</reference>
<evidence type="ECO:0000256" key="13">
    <source>
        <dbReference type="PROSITE-ProRule" id="PRU00461"/>
    </source>
</evidence>
<keyword evidence="5 14" id="KW-1133">Transmembrane helix</keyword>
<feature type="disulfide bond" evidence="12">
    <location>
        <begin position="196"/>
        <end position="214"/>
    </location>
</feature>
<evidence type="ECO:0000256" key="8">
    <source>
        <dbReference type="ARBA" id="ARBA00023170"/>
    </source>
</evidence>
<dbReference type="GO" id="GO:0043235">
    <property type="term" value="C:receptor complex"/>
    <property type="evidence" value="ECO:0007669"/>
    <property type="project" value="TreeGrafter"/>
</dbReference>
<dbReference type="InterPro" id="IPR036055">
    <property type="entry name" value="LDL_receptor-like_sf"/>
</dbReference>
<dbReference type="InterPro" id="IPR011042">
    <property type="entry name" value="6-blade_b-propeller_TolB-like"/>
</dbReference>
<name>A0A2J7R3N4_9NEOP</name>
<dbReference type="OrthoDB" id="664115at2759"/>
<dbReference type="InterPro" id="IPR000152">
    <property type="entry name" value="EGF-type_Asp/Asn_hydroxyl_site"/>
</dbReference>
<evidence type="ECO:0000256" key="4">
    <source>
        <dbReference type="ARBA" id="ARBA00022737"/>
    </source>
</evidence>
<feature type="repeat" description="LDL-receptor class B" evidence="13">
    <location>
        <begin position="439"/>
        <end position="482"/>
    </location>
</feature>
<keyword evidence="8" id="KW-0675">Receptor</keyword>
<dbReference type="Proteomes" id="UP000235965">
    <property type="component" value="Unassembled WGS sequence"/>
</dbReference>
<dbReference type="PROSITE" id="PS00010">
    <property type="entry name" value="ASX_HYDROXYL"/>
    <property type="match status" value="1"/>
</dbReference>
<feature type="disulfide bond" evidence="12">
    <location>
        <begin position="21"/>
        <end position="33"/>
    </location>
</feature>
<evidence type="ECO:0000256" key="2">
    <source>
        <dbReference type="ARBA" id="ARBA00022583"/>
    </source>
</evidence>
<feature type="transmembrane region" description="Helical" evidence="14">
    <location>
        <begin position="669"/>
        <end position="693"/>
    </location>
</feature>
<dbReference type="FunFam" id="2.120.10.30:FF:000002">
    <property type="entry name" value="low-density lipoprotein receptor isoform X1"/>
    <property type="match status" value="1"/>
</dbReference>
<dbReference type="PANTHER" id="PTHR22722">
    <property type="entry name" value="LOW-DENSITY LIPOPROTEIN RECEPTOR-RELATED PROTEIN 2-RELATED"/>
    <property type="match status" value="1"/>
</dbReference>
<dbReference type="FunFam" id="2.10.25.10:FF:000009">
    <property type="entry name" value="Low-density lipoprotein receptor isoform 1"/>
    <property type="match status" value="1"/>
</dbReference>
<dbReference type="PRINTS" id="PR00261">
    <property type="entry name" value="LDLRECEPTOR"/>
</dbReference>
<dbReference type="InterPro" id="IPR000742">
    <property type="entry name" value="EGF"/>
</dbReference>
<feature type="disulfide bond" evidence="12">
    <location>
        <begin position="28"/>
        <end position="46"/>
    </location>
</feature>
<dbReference type="InterPro" id="IPR002172">
    <property type="entry name" value="LDrepeatLR_classA_rpt"/>
</dbReference>
<gene>
    <name evidence="16" type="ORF">B7P43_G04139</name>
</gene>
<dbReference type="InterPro" id="IPR049883">
    <property type="entry name" value="NOTCH1_EGF-like"/>
</dbReference>
<dbReference type="Pfam" id="PF00057">
    <property type="entry name" value="Ldl_recept_a"/>
    <property type="match status" value="5"/>
</dbReference>
<feature type="domain" description="EGF-like" evidence="15">
    <location>
        <begin position="226"/>
        <end position="265"/>
    </location>
</feature>
<dbReference type="SMART" id="SM00192">
    <property type="entry name" value="LDLa"/>
    <property type="match status" value="5"/>
</dbReference>
<dbReference type="Pfam" id="PF00058">
    <property type="entry name" value="Ldl_recept_b"/>
    <property type="match status" value="5"/>
</dbReference>
<keyword evidence="2" id="KW-0254">Endocytosis</keyword>
<dbReference type="PROSITE" id="PS50026">
    <property type="entry name" value="EGF_3"/>
    <property type="match status" value="1"/>
</dbReference>
<dbReference type="GO" id="GO:0016324">
    <property type="term" value="C:apical plasma membrane"/>
    <property type="evidence" value="ECO:0007669"/>
    <property type="project" value="TreeGrafter"/>
</dbReference>
<dbReference type="SUPFAM" id="SSF63825">
    <property type="entry name" value="YWTD domain"/>
    <property type="match status" value="1"/>
</dbReference>